<feature type="domain" description="Cathepsin propeptide inhibitor" evidence="1">
    <location>
        <begin position="15"/>
        <end position="75"/>
    </location>
</feature>
<dbReference type="Gene3D" id="1.10.287.2250">
    <property type="match status" value="1"/>
</dbReference>
<sequence>MASAKNDEVVTDEEWEDFKKKFEKSYKDADDEKKHRDIYMENKKSIAEHNAKYEKGEETYTKGINQFSDMTEEECQQYTGFVADKKKKKKR</sequence>
<evidence type="ECO:0000313" key="3">
    <source>
        <dbReference type="Proteomes" id="UP000594454"/>
    </source>
</evidence>
<dbReference type="AlphaFoldDB" id="A0A7R8V4U0"/>
<evidence type="ECO:0000259" key="1">
    <source>
        <dbReference type="SMART" id="SM00848"/>
    </source>
</evidence>
<gene>
    <name evidence="2" type="ORF">HERILL_LOCUS14057</name>
</gene>
<dbReference type="Proteomes" id="UP000594454">
    <property type="component" value="Chromosome 5"/>
</dbReference>
<dbReference type="FunCoup" id="A0A7R8V4U0">
    <property type="interactions" value="3"/>
</dbReference>
<organism evidence="2 3">
    <name type="scientific">Hermetia illucens</name>
    <name type="common">Black soldier fly</name>
    <dbReference type="NCBI Taxonomy" id="343691"/>
    <lineage>
        <taxon>Eukaryota</taxon>
        <taxon>Metazoa</taxon>
        <taxon>Ecdysozoa</taxon>
        <taxon>Arthropoda</taxon>
        <taxon>Hexapoda</taxon>
        <taxon>Insecta</taxon>
        <taxon>Pterygota</taxon>
        <taxon>Neoptera</taxon>
        <taxon>Endopterygota</taxon>
        <taxon>Diptera</taxon>
        <taxon>Brachycera</taxon>
        <taxon>Stratiomyomorpha</taxon>
        <taxon>Stratiomyidae</taxon>
        <taxon>Hermetiinae</taxon>
        <taxon>Hermetia</taxon>
    </lineage>
</organism>
<dbReference type="SUPFAM" id="SSF54001">
    <property type="entry name" value="Cysteine proteinases"/>
    <property type="match status" value="1"/>
</dbReference>
<dbReference type="SMART" id="SM00848">
    <property type="entry name" value="Inhibitor_I29"/>
    <property type="match status" value="1"/>
</dbReference>
<dbReference type="Pfam" id="PF08246">
    <property type="entry name" value="Inhibitor_I29"/>
    <property type="match status" value="1"/>
</dbReference>
<name>A0A7R8V4U0_HERIL</name>
<accession>A0A7R8V4U0</accession>
<dbReference type="OrthoDB" id="5855924at2759"/>
<proteinExistence type="predicted"/>
<dbReference type="InterPro" id="IPR013201">
    <property type="entry name" value="Prot_inhib_I29"/>
</dbReference>
<dbReference type="EMBL" id="LR899013">
    <property type="protein sequence ID" value="CAD7091645.1"/>
    <property type="molecule type" value="Genomic_DNA"/>
</dbReference>
<keyword evidence="3" id="KW-1185">Reference proteome</keyword>
<reference evidence="2 3" key="1">
    <citation type="submission" date="2020-11" db="EMBL/GenBank/DDBJ databases">
        <authorList>
            <person name="Wallbank WR R."/>
            <person name="Pardo Diaz C."/>
            <person name="Kozak K."/>
            <person name="Martin S."/>
            <person name="Jiggins C."/>
            <person name="Moest M."/>
            <person name="Warren A I."/>
            <person name="Generalovic N T."/>
            <person name="Byers J.R.P. K."/>
            <person name="Montejo-Kovacevich G."/>
            <person name="Yen C E."/>
        </authorList>
    </citation>
    <scope>NUCLEOTIDE SEQUENCE [LARGE SCALE GENOMIC DNA]</scope>
</reference>
<protein>
    <recommendedName>
        <fullName evidence="1">Cathepsin propeptide inhibitor domain-containing protein</fullName>
    </recommendedName>
</protein>
<dbReference type="InParanoid" id="A0A7R8V4U0"/>
<dbReference type="InterPro" id="IPR038765">
    <property type="entry name" value="Papain-like_cys_pep_sf"/>
</dbReference>
<evidence type="ECO:0000313" key="2">
    <source>
        <dbReference type="EMBL" id="CAD7091645.1"/>
    </source>
</evidence>